<name>A0ABN3KHK7_9ACTN</name>
<proteinExistence type="predicted"/>
<dbReference type="Proteomes" id="UP001501638">
    <property type="component" value="Unassembled WGS sequence"/>
</dbReference>
<protein>
    <submittedName>
        <fullName evidence="2">Uncharacterized protein</fullName>
    </submittedName>
</protein>
<feature type="region of interest" description="Disordered" evidence="1">
    <location>
        <begin position="162"/>
        <end position="184"/>
    </location>
</feature>
<evidence type="ECO:0000256" key="1">
    <source>
        <dbReference type="SAM" id="MobiDB-lite"/>
    </source>
</evidence>
<reference evidence="2 3" key="1">
    <citation type="journal article" date="2019" name="Int. J. Syst. Evol. Microbiol.">
        <title>The Global Catalogue of Microorganisms (GCM) 10K type strain sequencing project: providing services to taxonomists for standard genome sequencing and annotation.</title>
        <authorList>
            <consortium name="The Broad Institute Genomics Platform"/>
            <consortium name="The Broad Institute Genome Sequencing Center for Infectious Disease"/>
            <person name="Wu L."/>
            <person name="Ma J."/>
        </authorList>
    </citation>
    <scope>NUCLEOTIDE SEQUENCE [LARGE SCALE GENOMIC DNA]</scope>
    <source>
        <strain evidence="2 3">JCM 6305</strain>
    </source>
</reference>
<dbReference type="RefSeq" id="WP_344326735.1">
    <property type="nucleotide sequence ID" value="NZ_BAAASZ010000031.1"/>
</dbReference>
<evidence type="ECO:0000313" key="2">
    <source>
        <dbReference type="EMBL" id="GAA2457222.1"/>
    </source>
</evidence>
<gene>
    <name evidence="2" type="ORF">GCM10010405_46610</name>
</gene>
<sequence length="184" mass="20027">MSATFGHEPVSFGGSLVCARCKQTAAQTWIDEYDNPRRRTWSEPVPWPCTSAIVLGLVPRPPHTTGDTMPNYLAAAVAAFQRANLTPTEWEDTEDGGHLTWNTAHPALDTWSSWPAGASLTWGEEGWHLVDLDGHNAMPLRADVWVDPEALARLVEPALRDGEEPADGWGLPRWEHAPSGGGAA</sequence>
<evidence type="ECO:0000313" key="3">
    <source>
        <dbReference type="Proteomes" id="UP001501638"/>
    </source>
</evidence>
<comment type="caution">
    <text evidence="2">The sequence shown here is derived from an EMBL/GenBank/DDBJ whole genome shotgun (WGS) entry which is preliminary data.</text>
</comment>
<dbReference type="EMBL" id="BAAASZ010000031">
    <property type="protein sequence ID" value="GAA2457222.1"/>
    <property type="molecule type" value="Genomic_DNA"/>
</dbReference>
<accession>A0ABN3KHK7</accession>
<keyword evidence="3" id="KW-1185">Reference proteome</keyword>
<organism evidence="2 3">
    <name type="scientific">Streptomyces macrosporus</name>
    <dbReference type="NCBI Taxonomy" id="44032"/>
    <lineage>
        <taxon>Bacteria</taxon>
        <taxon>Bacillati</taxon>
        <taxon>Actinomycetota</taxon>
        <taxon>Actinomycetes</taxon>
        <taxon>Kitasatosporales</taxon>
        <taxon>Streptomycetaceae</taxon>
        <taxon>Streptomyces</taxon>
    </lineage>
</organism>